<accession>A0A7M7SYX2</accession>
<evidence type="ECO:0000256" key="10">
    <source>
        <dbReference type="ARBA" id="ARBA00022833"/>
    </source>
</evidence>
<dbReference type="PROSITE" id="PS51215">
    <property type="entry name" value="AWS"/>
    <property type="match status" value="1"/>
</dbReference>
<dbReference type="InterPro" id="IPR006560">
    <property type="entry name" value="AWS_dom"/>
</dbReference>
<evidence type="ECO:0000256" key="7">
    <source>
        <dbReference type="ARBA" id="ARBA00022691"/>
    </source>
</evidence>
<dbReference type="PROSITE" id="PS50812">
    <property type="entry name" value="PWWP"/>
    <property type="match status" value="2"/>
</dbReference>
<evidence type="ECO:0000256" key="11">
    <source>
        <dbReference type="ARBA" id="ARBA00022853"/>
    </source>
</evidence>
<dbReference type="SMART" id="SM00293">
    <property type="entry name" value="PWWP"/>
    <property type="match status" value="2"/>
</dbReference>
<feature type="region of interest" description="Disordered" evidence="15">
    <location>
        <begin position="1596"/>
        <end position="1799"/>
    </location>
</feature>
<feature type="region of interest" description="Disordered" evidence="15">
    <location>
        <begin position="842"/>
        <end position="891"/>
    </location>
</feature>
<dbReference type="Pfam" id="PF00855">
    <property type="entry name" value="PWWP"/>
    <property type="match status" value="2"/>
</dbReference>
<dbReference type="InterPro" id="IPR013083">
    <property type="entry name" value="Znf_RING/FYVE/PHD"/>
</dbReference>
<dbReference type="InterPro" id="IPR059153">
    <property type="entry name" value="NSD_PHD-1st"/>
</dbReference>
<feature type="compositionally biased region" description="Polar residues" evidence="15">
    <location>
        <begin position="718"/>
        <end position="729"/>
    </location>
</feature>
<evidence type="ECO:0000259" key="19">
    <source>
        <dbReference type="PROSITE" id="PS50812"/>
    </source>
</evidence>
<dbReference type="SMART" id="SM00398">
    <property type="entry name" value="HMG"/>
    <property type="match status" value="1"/>
</dbReference>
<dbReference type="InterPro" id="IPR003616">
    <property type="entry name" value="Post-SET_dom"/>
</dbReference>
<keyword evidence="3" id="KW-0158">Chromosome</keyword>
<evidence type="ECO:0000259" key="18">
    <source>
        <dbReference type="PROSITE" id="PS50280"/>
    </source>
</evidence>
<dbReference type="CDD" id="cd19173">
    <property type="entry name" value="SET_NSD"/>
    <property type="match status" value="1"/>
</dbReference>
<dbReference type="OrthoDB" id="422362at2759"/>
<dbReference type="Gene3D" id="2.170.270.10">
    <property type="entry name" value="SET domain"/>
    <property type="match status" value="1"/>
</dbReference>
<feature type="region of interest" description="Disordered" evidence="15">
    <location>
        <begin position="36"/>
        <end position="217"/>
    </location>
</feature>
<dbReference type="GeneID" id="580047"/>
<evidence type="ECO:0000256" key="13">
    <source>
        <dbReference type="PROSITE-ProRule" id="PRU00146"/>
    </source>
</evidence>
<dbReference type="Pfam" id="PF17907">
    <property type="entry name" value="AWS"/>
    <property type="match status" value="1"/>
</dbReference>
<evidence type="ECO:0000256" key="12">
    <source>
        <dbReference type="ARBA" id="ARBA00023242"/>
    </source>
</evidence>
<name>A0A7M7SYX2_STRPU</name>
<evidence type="ECO:0008006" key="24">
    <source>
        <dbReference type="Google" id="ProtNLM"/>
    </source>
</evidence>
<proteinExistence type="predicted"/>
<dbReference type="Gene3D" id="3.30.40.10">
    <property type="entry name" value="Zinc/RING finger domain, C3HC4 (zinc finger)"/>
    <property type="match status" value="4"/>
</dbReference>
<feature type="domain" description="PWWP" evidence="19">
    <location>
        <begin position="1108"/>
        <end position="1170"/>
    </location>
</feature>
<dbReference type="Pfam" id="PF23011">
    <property type="entry name" value="PHD-1st_NSD"/>
    <property type="match status" value="2"/>
</dbReference>
<feature type="domain" description="PHD-type" evidence="16">
    <location>
        <begin position="1058"/>
        <end position="1103"/>
    </location>
</feature>
<dbReference type="FunCoup" id="A0A7M7SYX2">
    <property type="interactions" value="1147"/>
</dbReference>
<feature type="domain" description="AWS" evidence="21">
    <location>
        <begin position="1243"/>
        <end position="1294"/>
    </location>
</feature>
<evidence type="ECO:0000256" key="3">
    <source>
        <dbReference type="ARBA" id="ARBA00022454"/>
    </source>
</evidence>
<dbReference type="InterPro" id="IPR036910">
    <property type="entry name" value="HMG_box_dom_sf"/>
</dbReference>
<dbReference type="Gene3D" id="2.30.30.140">
    <property type="match status" value="2"/>
</dbReference>
<feature type="compositionally biased region" description="Polar residues" evidence="15">
    <location>
        <begin position="39"/>
        <end position="49"/>
    </location>
</feature>
<evidence type="ECO:0000259" key="20">
    <source>
        <dbReference type="PROSITE" id="PS50868"/>
    </source>
</evidence>
<dbReference type="GO" id="GO:0000785">
    <property type="term" value="C:chromatin"/>
    <property type="evidence" value="ECO:0000318"/>
    <property type="project" value="GO_Central"/>
</dbReference>
<dbReference type="FunFam" id="3.30.40.10:FF:000969">
    <property type="entry name" value="Histone-lysine N-methyltransferase"/>
    <property type="match status" value="1"/>
</dbReference>
<dbReference type="CDD" id="cd05838">
    <property type="entry name" value="PWWP_NSD_rpt2"/>
    <property type="match status" value="1"/>
</dbReference>
<evidence type="ECO:0000256" key="1">
    <source>
        <dbReference type="ARBA" id="ARBA00004123"/>
    </source>
</evidence>
<dbReference type="FunFam" id="2.30.30.140:FF:000057">
    <property type="entry name" value="Histone-lysine N-methyltransferase NSD2"/>
    <property type="match status" value="1"/>
</dbReference>
<dbReference type="InterPro" id="IPR009071">
    <property type="entry name" value="HMG_box_dom"/>
</dbReference>
<feature type="compositionally biased region" description="Basic residues" evidence="15">
    <location>
        <begin position="1607"/>
        <end position="1616"/>
    </location>
</feature>
<comment type="subcellular location">
    <subcellularLocation>
        <location evidence="2">Chromosome</location>
    </subcellularLocation>
    <subcellularLocation>
        <location evidence="1">Nucleus</location>
    </subcellularLocation>
</comment>
<evidence type="ECO:0000259" key="21">
    <source>
        <dbReference type="PROSITE" id="PS51215"/>
    </source>
</evidence>
<dbReference type="SMART" id="SM00249">
    <property type="entry name" value="PHD"/>
    <property type="match status" value="4"/>
</dbReference>
<dbReference type="PROSITE" id="PS01359">
    <property type="entry name" value="ZF_PHD_1"/>
    <property type="match status" value="1"/>
</dbReference>
<feature type="compositionally biased region" description="Basic and acidic residues" evidence="15">
    <location>
        <begin position="613"/>
        <end position="623"/>
    </location>
</feature>
<feature type="region of interest" description="Disordered" evidence="15">
    <location>
        <begin position="268"/>
        <end position="290"/>
    </location>
</feature>
<keyword evidence="4" id="KW-0597">Phosphoprotein</keyword>
<feature type="DNA-binding region" description="HMG box" evidence="14">
    <location>
        <begin position="603"/>
        <end position="652"/>
    </location>
</feature>
<dbReference type="Gene3D" id="1.10.30.10">
    <property type="entry name" value="High mobility group box domain"/>
    <property type="match status" value="1"/>
</dbReference>
<dbReference type="InterPro" id="IPR000313">
    <property type="entry name" value="PWWP_dom"/>
</dbReference>
<feature type="compositionally biased region" description="Polar residues" evidence="15">
    <location>
        <begin position="1783"/>
        <end position="1799"/>
    </location>
</feature>
<feature type="domain" description="PHD-type" evidence="16">
    <location>
        <begin position="894"/>
        <end position="940"/>
    </location>
</feature>
<dbReference type="FunFam" id="2.30.30.140:FF:000099">
    <property type="entry name" value="Histone-lysine N-methyltransferase"/>
    <property type="match status" value="1"/>
</dbReference>
<keyword evidence="10" id="KW-0862">Zinc</keyword>
<dbReference type="InterPro" id="IPR001965">
    <property type="entry name" value="Znf_PHD"/>
</dbReference>
<dbReference type="GO" id="GO:0032259">
    <property type="term" value="P:methylation"/>
    <property type="evidence" value="ECO:0007669"/>
    <property type="project" value="UniProtKB-KW"/>
</dbReference>
<keyword evidence="11" id="KW-0156">Chromatin regulator</keyword>
<reference evidence="22" key="2">
    <citation type="submission" date="2021-01" db="UniProtKB">
        <authorList>
            <consortium name="EnsemblMetazoa"/>
        </authorList>
    </citation>
    <scope>IDENTIFICATION</scope>
</reference>
<reference evidence="23" key="1">
    <citation type="submission" date="2015-02" db="EMBL/GenBank/DDBJ databases">
        <title>Genome sequencing for Strongylocentrotus purpuratus.</title>
        <authorList>
            <person name="Murali S."/>
            <person name="Liu Y."/>
            <person name="Vee V."/>
            <person name="English A."/>
            <person name="Wang M."/>
            <person name="Skinner E."/>
            <person name="Han Y."/>
            <person name="Muzny D.M."/>
            <person name="Worley K.C."/>
            <person name="Gibbs R.A."/>
        </authorList>
    </citation>
    <scope>NUCLEOTIDE SEQUENCE</scope>
</reference>
<dbReference type="Pfam" id="PF00856">
    <property type="entry name" value="SET"/>
    <property type="match status" value="1"/>
</dbReference>
<dbReference type="GO" id="GO:0008270">
    <property type="term" value="F:zinc ion binding"/>
    <property type="evidence" value="ECO:0007669"/>
    <property type="project" value="UniProtKB-KW"/>
</dbReference>
<keyword evidence="12 14" id="KW-0539">Nucleus</keyword>
<dbReference type="PROSITE" id="PS50868">
    <property type="entry name" value="POST_SET"/>
    <property type="match status" value="1"/>
</dbReference>
<dbReference type="SUPFAM" id="SSF63748">
    <property type="entry name" value="Tudor/PWWP/MBT"/>
    <property type="match status" value="2"/>
</dbReference>
<feature type="region of interest" description="Disordered" evidence="15">
    <location>
        <begin position="644"/>
        <end position="808"/>
    </location>
</feature>
<organism evidence="22 23">
    <name type="scientific">Strongylocentrotus purpuratus</name>
    <name type="common">Purple sea urchin</name>
    <dbReference type="NCBI Taxonomy" id="7668"/>
    <lineage>
        <taxon>Eukaryota</taxon>
        <taxon>Metazoa</taxon>
        <taxon>Echinodermata</taxon>
        <taxon>Eleutherozoa</taxon>
        <taxon>Echinozoa</taxon>
        <taxon>Echinoidea</taxon>
        <taxon>Euechinoidea</taxon>
        <taxon>Echinacea</taxon>
        <taxon>Camarodonta</taxon>
        <taxon>Echinidea</taxon>
        <taxon>Strongylocentrotidae</taxon>
        <taxon>Strongylocentrotus</taxon>
    </lineage>
</organism>
<dbReference type="CDD" id="cd15568">
    <property type="entry name" value="PHD5_NSD"/>
    <property type="match status" value="1"/>
</dbReference>
<evidence type="ECO:0000313" key="22">
    <source>
        <dbReference type="EnsemblMetazoa" id="XP_030841455"/>
    </source>
</evidence>
<evidence type="ECO:0000256" key="4">
    <source>
        <dbReference type="ARBA" id="ARBA00022553"/>
    </source>
</evidence>
<evidence type="ECO:0000256" key="6">
    <source>
        <dbReference type="ARBA" id="ARBA00022679"/>
    </source>
</evidence>
<dbReference type="PANTHER" id="PTHR22884">
    <property type="entry name" value="SET DOMAIN PROTEINS"/>
    <property type="match status" value="1"/>
</dbReference>
<dbReference type="InterPro" id="IPR050777">
    <property type="entry name" value="SET2_Histone-Lys_MeTrsfase"/>
</dbReference>
<feature type="compositionally biased region" description="Basic and acidic residues" evidence="15">
    <location>
        <begin position="1759"/>
        <end position="1782"/>
    </location>
</feature>
<feature type="compositionally biased region" description="Basic and acidic residues" evidence="15">
    <location>
        <begin position="644"/>
        <end position="653"/>
    </location>
</feature>
<dbReference type="Proteomes" id="UP000007110">
    <property type="component" value="Unassembled WGS sequence"/>
</dbReference>
<keyword evidence="8" id="KW-0479">Metal-binding</keyword>
<dbReference type="SMART" id="SM00508">
    <property type="entry name" value="PostSET"/>
    <property type="match status" value="1"/>
</dbReference>
<dbReference type="Pfam" id="PF00628">
    <property type="entry name" value="PHD"/>
    <property type="match status" value="1"/>
</dbReference>
<keyword evidence="23" id="KW-1185">Reference proteome</keyword>
<dbReference type="GO" id="GO:0046975">
    <property type="term" value="F:histone H3K36 methyltransferase activity"/>
    <property type="evidence" value="ECO:0000318"/>
    <property type="project" value="GO_Central"/>
</dbReference>
<dbReference type="PROSITE" id="PS50280">
    <property type="entry name" value="SET"/>
    <property type="match status" value="1"/>
</dbReference>
<dbReference type="InterPro" id="IPR011011">
    <property type="entry name" value="Znf_FYVE_PHD"/>
</dbReference>
<dbReference type="GO" id="GO:0006355">
    <property type="term" value="P:regulation of DNA-templated transcription"/>
    <property type="evidence" value="ECO:0000318"/>
    <property type="project" value="GO_Central"/>
</dbReference>
<feature type="compositionally biased region" description="Low complexity" evidence="15">
    <location>
        <begin position="860"/>
        <end position="879"/>
    </location>
</feature>
<feature type="domain" description="PWWP" evidence="19">
    <location>
        <begin position="399"/>
        <end position="454"/>
    </location>
</feature>
<evidence type="ECO:0000256" key="14">
    <source>
        <dbReference type="PROSITE-ProRule" id="PRU00267"/>
    </source>
</evidence>
<evidence type="ECO:0000256" key="5">
    <source>
        <dbReference type="ARBA" id="ARBA00022603"/>
    </source>
</evidence>
<dbReference type="SMART" id="SM00317">
    <property type="entry name" value="SET"/>
    <property type="match status" value="1"/>
</dbReference>
<feature type="compositionally biased region" description="Basic and acidic residues" evidence="15">
    <location>
        <begin position="1617"/>
        <end position="1648"/>
    </location>
</feature>
<dbReference type="SMART" id="SM00570">
    <property type="entry name" value="AWS"/>
    <property type="match status" value="1"/>
</dbReference>
<dbReference type="InParanoid" id="A0A7M7SYX2"/>
<feature type="compositionally biased region" description="Basic and acidic residues" evidence="15">
    <location>
        <begin position="688"/>
        <end position="697"/>
    </location>
</feature>
<protein>
    <recommendedName>
        <fullName evidence="24">Histone-lysine N-methyltransferase NSD2</fullName>
    </recommendedName>
</protein>
<dbReference type="Pfam" id="PF22908">
    <property type="entry name" value="PHD_NSD"/>
    <property type="match status" value="1"/>
</dbReference>
<feature type="domain" description="Post-SET" evidence="20">
    <location>
        <begin position="1420"/>
        <end position="1436"/>
    </location>
</feature>
<feature type="compositionally biased region" description="Acidic residues" evidence="15">
    <location>
        <begin position="1703"/>
        <end position="1714"/>
    </location>
</feature>
<dbReference type="KEGG" id="spu:580047"/>
<keyword evidence="9 13" id="KW-0863">Zinc-finger</keyword>
<dbReference type="PROSITE" id="PS50118">
    <property type="entry name" value="HMG_BOX_2"/>
    <property type="match status" value="1"/>
</dbReference>
<dbReference type="Pfam" id="PF00505">
    <property type="entry name" value="HMG_box"/>
    <property type="match status" value="1"/>
</dbReference>
<feature type="compositionally biased region" description="Polar residues" evidence="15">
    <location>
        <begin position="1735"/>
        <end position="1744"/>
    </location>
</feature>
<evidence type="ECO:0000256" key="15">
    <source>
        <dbReference type="SAM" id="MobiDB-lite"/>
    </source>
</evidence>
<dbReference type="RefSeq" id="XP_030841455.1">
    <property type="nucleotide sequence ID" value="XM_030985595.1"/>
</dbReference>
<dbReference type="InterPro" id="IPR019786">
    <property type="entry name" value="Zinc_finger_PHD-type_CS"/>
</dbReference>
<dbReference type="OMA" id="CQEHEEL"/>
<dbReference type="PROSITE" id="PS50016">
    <property type="entry name" value="ZF_PHD_2"/>
    <property type="match status" value="2"/>
</dbReference>
<dbReference type="InterPro" id="IPR041306">
    <property type="entry name" value="C5HCH"/>
</dbReference>
<evidence type="ECO:0000256" key="9">
    <source>
        <dbReference type="ARBA" id="ARBA00022771"/>
    </source>
</evidence>
<dbReference type="EnsemblMetazoa" id="XM_030985595">
    <property type="protein sequence ID" value="XP_030841455"/>
    <property type="gene ID" value="LOC580047"/>
</dbReference>
<evidence type="ECO:0000313" key="23">
    <source>
        <dbReference type="Proteomes" id="UP000007110"/>
    </source>
</evidence>
<dbReference type="InterPro" id="IPR046341">
    <property type="entry name" value="SET_dom_sf"/>
</dbReference>
<keyword evidence="14" id="KW-0238">DNA-binding</keyword>
<dbReference type="GO" id="GO:0003677">
    <property type="term" value="F:DNA binding"/>
    <property type="evidence" value="ECO:0007669"/>
    <property type="project" value="UniProtKB-UniRule"/>
</dbReference>
<dbReference type="Pfam" id="PF17982">
    <property type="entry name" value="C5HCH"/>
    <property type="match status" value="1"/>
</dbReference>
<keyword evidence="5" id="KW-0489">Methyltransferase</keyword>
<evidence type="ECO:0000259" key="17">
    <source>
        <dbReference type="PROSITE" id="PS50118"/>
    </source>
</evidence>
<dbReference type="CDD" id="cd00084">
    <property type="entry name" value="HMG-box_SF"/>
    <property type="match status" value="1"/>
</dbReference>
<dbReference type="FunFam" id="2.170.270.10:FF:000002">
    <property type="entry name" value="Histone-lysine N-methyltransferase"/>
    <property type="match status" value="1"/>
</dbReference>
<evidence type="ECO:0000256" key="2">
    <source>
        <dbReference type="ARBA" id="ARBA00004286"/>
    </source>
</evidence>
<dbReference type="FunFam" id="3.30.40.10:FF:000025">
    <property type="entry name" value="Histone-lysine N-methyltransferase"/>
    <property type="match status" value="1"/>
</dbReference>
<feature type="domain" description="HMG box" evidence="17">
    <location>
        <begin position="603"/>
        <end position="652"/>
    </location>
</feature>
<dbReference type="FunFam" id="3.30.40.10:FF:000093">
    <property type="entry name" value="Histone-lysine N-methyltransferase"/>
    <property type="match status" value="1"/>
</dbReference>
<dbReference type="FunFam" id="3.30.40.10:FF:000205">
    <property type="entry name" value="Histone-lysine N-methyltransferase"/>
    <property type="match status" value="1"/>
</dbReference>
<evidence type="ECO:0000259" key="16">
    <source>
        <dbReference type="PROSITE" id="PS50016"/>
    </source>
</evidence>
<dbReference type="InterPro" id="IPR001214">
    <property type="entry name" value="SET_dom"/>
</dbReference>
<feature type="compositionally biased region" description="Polar residues" evidence="15">
    <location>
        <begin position="84"/>
        <end position="103"/>
    </location>
</feature>
<feature type="domain" description="SET" evidence="18">
    <location>
        <begin position="1288"/>
        <end position="1413"/>
    </location>
</feature>
<dbReference type="InterPro" id="IPR019787">
    <property type="entry name" value="Znf_PHD-finger"/>
</dbReference>
<sequence length="1799" mass="199623">MRYACMQYIHTFSHRPNELAAAPCILNGDPDGRIFGQHCSENQTNSIQKDTSDPKGARLGVKRMNSSDPPSQLPPPPHLYSDTPVRSSSLPTMQEAMGNSSPSKLLGLASSAQKPSPAAAASFTSHSHIPVNPIPGPIHHKIAQPMRQAEPPQTLHHTFPSGPQEEPDSAPQPSSQQSFPHSTAQPFMPQGQSTHPSNAYEEVVPTPDLSGSPVKIPITGASNSIGTDCDLDLQPVNVQPASESLGQVSPEPSGDIPVKGTPPDQMGTPIKQSSVIPTPPSDSGPFDTSEAMSPEIKIKIKKTVNKGKSSLTATLLTNDGSPQKTSPSASDIESVAVTKRNLMSSIDGELPGDPTPTKPQTVAQRRDTAKAVKGSSIPKGHFIKQPLPTNDEKPCEWLVGDLVWSKVSGHPWWPCMVAYDPNLGIYTRMKGSIGKTYRMYHVQFFGEVPERGWVSGSSMKKFSGRDQYDSLVEEMVSKVRKAERSRMLSKLAVKPCRRNAWDAAISECEKALPMSRHERKLNFTFKYEMPKAGAGAAAEQIDIVSLGDSPKMKAKRAYKKQKEEAPTPDASGDKQLQIDQTPEATKKESKKEKPESDTPKRKRGRKTSQFLEFSKHFKKEIVKENPGIGQREIYEKLQEKWESLSEEDKEKYVTKPPTPPSTKRERKRKGSPEQESETAAPVKRSKRESKPSKKLQEADLSSLGFSPKVVASIKKYSEASQSESQTSDGFLSPSREAVAPKKSRAKSLDAQPQPVPTAEASSTKRVRSRKSLQTPADATNKPGKKKRARKGESSVVEGGSGTTKPEAITSDMSQDFAEMQEDDDEGGLIIDTDLIADAIQSVGEGHKGDPHSVASSETDVSSQHGGSTTGSSNGVANGSGKERPAGGGGAAKKENVCQVCERTGQLLLCEGGCCGAFHLDCIGLQVAPSGSFRCDECISGVHSCFVCKLSDQEVRRCHVPVCGKYYHEGCIRRFPLTRFDSRGFTCPLHACVACFADNPKSTKASRGRLMRCVRCPTAYHQGDLCIAAGGIVLAANSLVCSRHFQPIKSHKHHTHVSVSWCFTCSLGGDLICCESCPAAYHAKCLGFDSVPDGNWFCRDCVNGKKPRYGDIIWVKLGNYRWWPGRVCNPKDVPQNIQDKTHIVGEFPVQFFGSNDYFWTHQGRVFEYQEGDKGSRETANSKRLAAVFSLALKEASQKYKLWRASKEQKLAKELEHSNKKPAPFKFIKTNRPVGNVVMPAFDITQCQACECRPDMENPCGPDSDCLNRILLIECHPQICPAKEEKCQNQRFQKRAYPDSCQMKVSHRGWGLVAMVDIKKGDFVNEYVGELVDEEECRRRIKQAHEENITDFYFLTLDKDRIIDAGPKGNLSRFMNHSCQPNCETQKWTVNGDTRVGLFAIRNIAAGNEISFNYNLDCLGNEKKRCECGAPNCSGFIGVRPKTAAAAAMEERSKQAKDKKKKRVRKRNKLQVVKVKHEDYCFRCAEGGELTMCDVKTCPKAYHLDCLGLTKQPYGKWQCPWHHCDVCGKGSVKLCQECPNSYCKHHAGETTVIINDKVFCKEHDLEDIERMEDEKARLALLKMEEDVAKMMQEVQEVKLEEEEQEKAEKKKKRHRHRKESGDESDKKTKDKDEKKSRKGDRSTDGEEVVKKERKKHKKDKGDRGEKPKVNGIHGDEPEVKVEPLETHAAELEVSSDPVDEVALLEYDDDSEAELVIDETVVEKKKRDRKRQAEDSTEVSTDLQESVSPKKKKKKEKKHKKDKENKRDKKDKERDKTSGKERKTDNVSNTTTKMVNGSLESD</sequence>
<feature type="compositionally biased region" description="Basic and acidic residues" evidence="15">
    <location>
        <begin position="584"/>
        <end position="599"/>
    </location>
</feature>
<feature type="compositionally biased region" description="Basic and acidic residues" evidence="15">
    <location>
        <begin position="1657"/>
        <end position="1688"/>
    </location>
</feature>
<dbReference type="InterPro" id="IPR047426">
    <property type="entry name" value="PHD1_NSD1_2"/>
</dbReference>
<dbReference type="GO" id="GO:0005634">
    <property type="term" value="C:nucleus"/>
    <property type="evidence" value="ECO:0000318"/>
    <property type="project" value="GO_Central"/>
</dbReference>
<keyword evidence="6" id="KW-0808">Transferase</keyword>
<keyword evidence="7" id="KW-0949">S-adenosyl-L-methionine</keyword>
<evidence type="ECO:0000256" key="8">
    <source>
        <dbReference type="ARBA" id="ARBA00022723"/>
    </source>
</evidence>
<dbReference type="SUPFAM" id="SSF47095">
    <property type="entry name" value="HMG-box"/>
    <property type="match status" value="1"/>
</dbReference>
<feature type="compositionally biased region" description="Basic residues" evidence="15">
    <location>
        <begin position="1746"/>
        <end position="1758"/>
    </location>
</feature>
<feature type="compositionally biased region" description="Low complexity" evidence="15">
    <location>
        <begin position="169"/>
        <end position="178"/>
    </location>
</feature>
<dbReference type="CDD" id="cd20144">
    <property type="entry name" value="PWWP_NSD_rpt1"/>
    <property type="match status" value="1"/>
</dbReference>
<dbReference type="CDD" id="cd15567">
    <property type="entry name" value="PHD4_NSD"/>
    <property type="match status" value="1"/>
</dbReference>
<dbReference type="SUPFAM" id="SSF82199">
    <property type="entry name" value="SET domain"/>
    <property type="match status" value="1"/>
</dbReference>
<dbReference type="InterPro" id="IPR055198">
    <property type="entry name" value="NSD_PHD"/>
</dbReference>
<feature type="compositionally biased region" description="Polar residues" evidence="15">
    <location>
        <begin position="179"/>
        <end position="197"/>
    </location>
</feature>
<feature type="region of interest" description="Disordered" evidence="15">
    <location>
        <begin position="554"/>
        <end position="632"/>
    </location>
</feature>
<dbReference type="SUPFAM" id="SSF57903">
    <property type="entry name" value="FYVE/PHD zinc finger"/>
    <property type="match status" value="3"/>
</dbReference>
<dbReference type="CDD" id="cd15648">
    <property type="entry name" value="PHD1_NSD1_2"/>
    <property type="match status" value="1"/>
</dbReference>
<feature type="compositionally biased region" description="Low complexity" evidence="15">
    <location>
        <begin position="109"/>
        <end position="122"/>
    </location>
</feature>